<protein>
    <submittedName>
        <fullName evidence="1">Putative ovule protein</fullName>
    </submittedName>
</protein>
<reference evidence="1" key="1">
    <citation type="submission" date="2015-12" db="EMBL/GenBank/DDBJ databases">
        <title>Gene expression during late stages of embryo sac development: a critical building block for successful pollen-pistil interactions.</title>
        <authorList>
            <person name="Liu Y."/>
            <person name="Joly V."/>
            <person name="Sabar M."/>
            <person name="Matton D.P."/>
        </authorList>
    </citation>
    <scope>NUCLEOTIDE SEQUENCE</scope>
</reference>
<feature type="non-terminal residue" evidence="1">
    <location>
        <position position="76"/>
    </location>
</feature>
<dbReference type="EMBL" id="GEDG01033788">
    <property type="protein sequence ID" value="JAP10074.1"/>
    <property type="molecule type" value="Transcribed_RNA"/>
</dbReference>
<sequence length="76" mass="9295">MLYLFKSTWWKIDCEEKFKPILHAVPAMITWELWKRRNTIRHGGKVSFTRVIHEVNNNLYFLARSTYPWLKNIPFL</sequence>
<proteinExistence type="predicted"/>
<name>A0A0V0GQ97_SOLCH</name>
<evidence type="ECO:0000313" key="1">
    <source>
        <dbReference type="EMBL" id="JAP10074.1"/>
    </source>
</evidence>
<accession>A0A0V0GQ97</accession>
<dbReference type="AlphaFoldDB" id="A0A0V0GQ97"/>
<organism evidence="1">
    <name type="scientific">Solanum chacoense</name>
    <name type="common">Chaco potato</name>
    <dbReference type="NCBI Taxonomy" id="4108"/>
    <lineage>
        <taxon>Eukaryota</taxon>
        <taxon>Viridiplantae</taxon>
        <taxon>Streptophyta</taxon>
        <taxon>Embryophyta</taxon>
        <taxon>Tracheophyta</taxon>
        <taxon>Spermatophyta</taxon>
        <taxon>Magnoliopsida</taxon>
        <taxon>eudicotyledons</taxon>
        <taxon>Gunneridae</taxon>
        <taxon>Pentapetalae</taxon>
        <taxon>asterids</taxon>
        <taxon>lamiids</taxon>
        <taxon>Solanales</taxon>
        <taxon>Solanaceae</taxon>
        <taxon>Solanoideae</taxon>
        <taxon>Solaneae</taxon>
        <taxon>Solanum</taxon>
    </lineage>
</organism>